<reference evidence="2 3" key="1">
    <citation type="journal article" date="2023" name="Plants (Basel)">
        <title>Bridging the Gap: Combining Genomics and Transcriptomics Approaches to Understand Stylosanthes scabra, an Orphan Legume from the Brazilian Caatinga.</title>
        <authorList>
            <person name="Ferreira-Neto J.R.C."/>
            <person name="da Silva M.D."/>
            <person name="Binneck E."/>
            <person name="de Melo N.F."/>
            <person name="da Silva R.H."/>
            <person name="de Melo A.L.T.M."/>
            <person name="Pandolfi V."/>
            <person name="Bustamante F.O."/>
            <person name="Brasileiro-Vidal A.C."/>
            <person name="Benko-Iseppon A.M."/>
        </authorList>
    </citation>
    <scope>NUCLEOTIDE SEQUENCE [LARGE SCALE GENOMIC DNA]</scope>
    <source>
        <tissue evidence="2">Leaves</tissue>
    </source>
</reference>
<dbReference type="Gene3D" id="3.30.420.10">
    <property type="entry name" value="Ribonuclease H-like superfamily/Ribonuclease H"/>
    <property type="match status" value="1"/>
</dbReference>
<dbReference type="InterPro" id="IPR044730">
    <property type="entry name" value="RNase_H-like_dom_plant"/>
</dbReference>
<evidence type="ECO:0000313" key="2">
    <source>
        <dbReference type="EMBL" id="MED6125804.1"/>
    </source>
</evidence>
<dbReference type="InterPro" id="IPR036397">
    <property type="entry name" value="RNaseH_sf"/>
</dbReference>
<dbReference type="CDD" id="cd06222">
    <property type="entry name" value="RNase_H_like"/>
    <property type="match status" value="1"/>
</dbReference>
<feature type="domain" description="RNase H type-1" evidence="1">
    <location>
        <begin position="2"/>
        <end position="60"/>
    </location>
</feature>
<keyword evidence="3" id="KW-1185">Reference proteome</keyword>
<protein>
    <recommendedName>
        <fullName evidence="1">RNase H type-1 domain-containing protein</fullName>
    </recommendedName>
</protein>
<gene>
    <name evidence="2" type="ORF">PIB30_072086</name>
</gene>
<dbReference type="InterPro" id="IPR002156">
    <property type="entry name" value="RNaseH_domain"/>
</dbReference>
<evidence type="ECO:0000313" key="3">
    <source>
        <dbReference type="Proteomes" id="UP001341840"/>
    </source>
</evidence>
<proteinExistence type="predicted"/>
<dbReference type="Pfam" id="PF13456">
    <property type="entry name" value="RVT_3"/>
    <property type="match status" value="1"/>
</dbReference>
<name>A0ABU6RPJ3_9FABA</name>
<organism evidence="2 3">
    <name type="scientific">Stylosanthes scabra</name>
    <dbReference type="NCBI Taxonomy" id="79078"/>
    <lineage>
        <taxon>Eukaryota</taxon>
        <taxon>Viridiplantae</taxon>
        <taxon>Streptophyta</taxon>
        <taxon>Embryophyta</taxon>
        <taxon>Tracheophyta</taxon>
        <taxon>Spermatophyta</taxon>
        <taxon>Magnoliopsida</taxon>
        <taxon>eudicotyledons</taxon>
        <taxon>Gunneridae</taxon>
        <taxon>Pentapetalae</taxon>
        <taxon>rosids</taxon>
        <taxon>fabids</taxon>
        <taxon>Fabales</taxon>
        <taxon>Fabaceae</taxon>
        <taxon>Papilionoideae</taxon>
        <taxon>50 kb inversion clade</taxon>
        <taxon>dalbergioids sensu lato</taxon>
        <taxon>Dalbergieae</taxon>
        <taxon>Pterocarpus clade</taxon>
        <taxon>Stylosanthes</taxon>
    </lineage>
</organism>
<dbReference type="Proteomes" id="UP001341840">
    <property type="component" value="Unassembled WGS sequence"/>
</dbReference>
<dbReference type="EMBL" id="JASCZI010031054">
    <property type="protein sequence ID" value="MED6125804.1"/>
    <property type="molecule type" value="Genomic_DNA"/>
</dbReference>
<comment type="caution">
    <text evidence="2">The sequence shown here is derived from an EMBL/GenBank/DDBJ whole genome shotgun (WGS) entry which is preliminary data.</text>
</comment>
<sequence length="128" mass="14387">MEQVIIESDSLPLIQAIKSRVLIAEANAILRDIHQLSEEIPNCGFTWMPREGNRLADVVAGLAAMDDLRPKWVQEPPIRLWKLRVLGWGQGSLVIVVPTALRIHHHTRHHGSSKRVCLHGRTINVSSL</sequence>
<accession>A0ABU6RPJ3</accession>
<evidence type="ECO:0000259" key="1">
    <source>
        <dbReference type="Pfam" id="PF13456"/>
    </source>
</evidence>